<reference evidence="2 3" key="1">
    <citation type="submission" date="2016-10" db="EMBL/GenBank/DDBJ databases">
        <authorList>
            <person name="de Groot N.N."/>
        </authorList>
    </citation>
    <scope>NUCLEOTIDE SEQUENCE [LARGE SCALE GENOMIC DNA]</scope>
    <source>
        <strain evidence="2 3">DSM 19886</strain>
    </source>
</reference>
<evidence type="ECO:0000313" key="3">
    <source>
        <dbReference type="Proteomes" id="UP000199440"/>
    </source>
</evidence>
<gene>
    <name evidence="2" type="ORF">SAMN04488514_103229</name>
</gene>
<keyword evidence="3" id="KW-1185">Reference proteome</keyword>
<dbReference type="RefSeq" id="WP_089887687.1">
    <property type="nucleotide sequence ID" value="NZ_FNGV01000003.1"/>
</dbReference>
<dbReference type="OrthoDB" id="595091at2"/>
<dbReference type="Gene3D" id="3.40.50.1820">
    <property type="entry name" value="alpha/beta hydrolase"/>
    <property type="match status" value="1"/>
</dbReference>
<dbReference type="Pfam" id="PF03959">
    <property type="entry name" value="FSH1"/>
    <property type="match status" value="1"/>
</dbReference>
<dbReference type="SUPFAM" id="SSF53474">
    <property type="entry name" value="alpha/beta-Hydrolases"/>
    <property type="match status" value="1"/>
</dbReference>
<dbReference type="InterPro" id="IPR029058">
    <property type="entry name" value="AB_hydrolase_fold"/>
</dbReference>
<dbReference type="AlphaFoldDB" id="A0A1G9NL11"/>
<dbReference type="EMBL" id="FNGV01000003">
    <property type="protein sequence ID" value="SDL87278.1"/>
    <property type="molecule type" value="Genomic_DNA"/>
</dbReference>
<proteinExistence type="predicted"/>
<dbReference type="STRING" id="192904.SAMN04488514_103229"/>
<dbReference type="Proteomes" id="UP000199440">
    <property type="component" value="Unassembled WGS sequence"/>
</dbReference>
<sequence length="214" mass="24385">MKTREKQLSYTTTNTYETINNLTNSTKNVWIVLHGIGFLSRYFLKYFDELPAETNYIVAPQAPSKYYLNGAYKHVGASWLTKENTALETKNILAYLDAVFEAEKIPSRCNLIVFGFSQGVSVAARWVAKRQLKCNQLVMYAGGIPNELVAEDFDFLKENNTQVTIIIGDNDEYLTPERLVTETKKITVLFRGNAKQLTFKGGHEIKKELLKKLI</sequence>
<accession>A0A1G9NL11</accession>
<name>A0A1G9NL11_9FLAO</name>
<evidence type="ECO:0000259" key="1">
    <source>
        <dbReference type="Pfam" id="PF03959"/>
    </source>
</evidence>
<dbReference type="InterPro" id="IPR005645">
    <property type="entry name" value="FSH-like_dom"/>
</dbReference>
<protein>
    <submittedName>
        <fullName evidence="2">Predicted esterase</fullName>
    </submittedName>
</protein>
<organism evidence="2 3">
    <name type="scientific">Kriegella aquimaris</name>
    <dbReference type="NCBI Taxonomy" id="192904"/>
    <lineage>
        <taxon>Bacteria</taxon>
        <taxon>Pseudomonadati</taxon>
        <taxon>Bacteroidota</taxon>
        <taxon>Flavobacteriia</taxon>
        <taxon>Flavobacteriales</taxon>
        <taxon>Flavobacteriaceae</taxon>
        <taxon>Kriegella</taxon>
    </lineage>
</organism>
<feature type="domain" description="Serine hydrolase" evidence="1">
    <location>
        <begin position="76"/>
        <end position="205"/>
    </location>
</feature>
<evidence type="ECO:0000313" key="2">
    <source>
        <dbReference type="EMBL" id="SDL87278.1"/>
    </source>
</evidence>